<keyword evidence="22" id="KW-1185">Reference proteome</keyword>
<keyword evidence="7" id="KW-0547">Nucleotide-binding</keyword>
<dbReference type="Gene3D" id="3.40.50.300">
    <property type="entry name" value="P-loop containing nucleotide triphosphate hydrolases"/>
    <property type="match status" value="2"/>
</dbReference>
<evidence type="ECO:0000256" key="17">
    <source>
        <dbReference type="ARBA" id="ARBA00049360"/>
    </source>
</evidence>
<dbReference type="GO" id="GO:0016887">
    <property type="term" value="F:ATP hydrolysis activity"/>
    <property type="evidence" value="ECO:0007669"/>
    <property type="project" value="InterPro"/>
</dbReference>
<evidence type="ECO:0000313" key="22">
    <source>
        <dbReference type="Proteomes" id="UP000829354"/>
    </source>
</evidence>
<evidence type="ECO:0000313" key="21">
    <source>
        <dbReference type="EMBL" id="UMM34654.1"/>
    </source>
</evidence>
<feature type="binding site" evidence="18">
    <location>
        <position position="726"/>
    </location>
    <ligand>
        <name>Zn(2+)</name>
        <dbReference type="ChEBI" id="CHEBI:29105"/>
    </ligand>
</feature>
<dbReference type="EMBL" id="CP092624">
    <property type="protein sequence ID" value="UMM34654.1"/>
    <property type="molecule type" value="Genomic_DNA"/>
</dbReference>
<keyword evidence="5" id="KW-0158">Chromosome</keyword>
<dbReference type="SUPFAM" id="SSF75712">
    <property type="entry name" value="Rad50 coiled-coil Zn hook"/>
    <property type="match status" value="1"/>
</dbReference>
<dbReference type="GO" id="GO:0005524">
    <property type="term" value="F:ATP binding"/>
    <property type="evidence" value="ECO:0007669"/>
    <property type="project" value="UniProtKB-KW"/>
</dbReference>
<evidence type="ECO:0000256" key="13">
    <source>
        <dbReference type="ARBA" id="ARBA00023054"/>
    </source>
</evidence>
<dbReference type="GO" id="GO:0046872">
    <property type="term" value="F:metal ion binding"/>
    <property type="evidence" value="ECO:0007669"/>
    <property type="project" value="UniProtKB-UniRule"/>
</dbReference>
<evidence type="ECO:0000256" key="12">
    <source>
        <dbReference type="ARBA" id="ARBA00022842"/>
    </source>
</evidence>
<protein>
    <recommendedName>
        <fullName evidence="20">Zinc-hook domain-containing protein</fullName>
    </recommendedName>
</protein>
<keyword evidence="9" id="KW-0378">Hydrolase</keyword>
<dbReference type="InterPro" id="IPR004584">
    <property type="entry name" value="Rad50_eukaryotes"/>
</dbReference>
<evidence type="ECO:0000256" key="9">
    <source>
        <dbReference type="ARBA" id="ARBA00022801"/>
    </source>
</evidence>
<dbReference type="InterPro" id="IPR027417">
    <property type="entry name" value="P-loop_NTPase"/>
</dbReference>
<keyword evidence="15" id="KW-0539">Nucleus</keyword>
<evidence type="ECO:0000256" key="11">
    <source>
        <dbReference type="ARBA" id="ARBA00022840"/>
    </source>
</evidence>
<evidence type="ECO:0000256" key="8">
    <source>
        <dbReference type="ARBA" id="ARBA00022763"/>
    </source>
</evidence>
<evidence type="ECO:0000256" key="1">
    <source>
        <dbReference type="ARBA" id="ARBA00001947"/>
    </source>
</evidence>
<accession>A0AAE9F3T4</accession>
<feature type="coiled-coil region" evidence="19">
    <location>
        <begin position="629"/>
        <end position="699"/>
    </location>
</feature>
<evidence type="ECO:0000256" key="19">
    <source>
        <dbReference type="SAM" id="Coils"/>
    </source>
</evidence>
<dbReference type="GO" id="GO:0030870">
    <property type="term" value="C:Mre11 complex"/>
    <property type="evidence" value="ECO:0007669"/>
    <property type="project" value="InterPro"/>
</dbReference>
<keyword evidence="16" id="KW-0469">Meiosis</keyword>
<reference evidence="21 22" key="1">
    <citation type="submission" date="2022-04" db="EMBL/GenBank/DDBJ databases">
        <title>Chromosome-level reference genomes for two strains of Caenorhabditis briggsae: an improved platform for comparative genomics.</title>
        <authorList>
            <person name="Stevens L."/>
            <person name="Andersen E."/>
        </authorList>
    </citation>
    <scope>NUCLEOTIDE SEQUENCE [LARGE SCALE GENOMIC DNA]</scope>
    <source>
        <strain evidence="21">VX34</strain>
        <tissue evidence="21">Whole-organism</tissue>
    </source>
</reference>
<comment type="cofactor">
    <cofactor evidence="1">
        <name>Zn(2+)</name>
        <dbReference type="ChEBI" id="CHEBI:29105"/>
    </cofactor>
</comment>
<evidence type="ECO:0000256" key="18">
    <source>
        <dbReference type="PROSITE-ProRule" id="PRU00471"/>
    </source>
</evidence>
<evidence type="ECO:0000256" key="16">
    <source>
        <dbReference type="ARBA" id="ARBA00023254"/>
    </source>
</evidence>
<keyword evidence="13 19" id="KW-0175">Coiled coil</keyword>
<dbReference type="NCBIfam" id="TIGR00606">
    <property type="entry name" value="rad50"/>
    <property type="match status" value="1"/>
</dbReference>
<sequence>MKRPDRLARYEENSKRLIGMEQLEGKDVTGRRYRKEGLKLKLGRQMMNRGKPVWRLITIERKEEELHIRGIRSVGDEDHHVQKIDFLSPCTLISGPNGTGKTTTIEALNFITTGQMPTVKKQAFIHSRDVARKTRVDASVVLEFIDVKGRVCTAVRRLVATTGTKNAAQAEEHTLAIKYPDGTTQTLSSKVCDFNKAILHHLGVPKAIFKYVIFCHQEDSTWPLSEPKELKNRFDEIFQLTKFVRAQERMRKIVGDFAKELNTHEVSKQLYESHIKEKLSARKIRDDCVKKIEKGKEATSDLKRKKTQGIKRCEELKIEIQKLDDLSISIKQNEAERGNLKKQMELIRVEPYYGTEEELRKQLEELNDGGNYADQRAKIDKRIARNNQERQELSRNKTDLENKISSLKAEAIHCEALKHDLQELESSLRAELDLEEDAALDIEVEHALNTKVKEMMKKCEIAVEDYTKLQSTHRSAQEAVTKIEVELSTMKNEKLKMEKEVDQLKSKIRQGENATSGMKELLKKEEQLRRSLDALPDVDKDALDDFKHKRDKLLKETDVLKKKCAEAEKNAENEKEKATLLQTVSIAHKKITAYKRKHENNWKGLLGYVPEFPWSERLSTAFTKLRNDKKTMEEDFRDVQLNVQKLETMQQEYRKQEKSLTARELELSEEMSESCPYKHEDISEKLVDLRKRLKKARKDLAPISAKSDIYDSYIEESKTNGCCPLCERDFSSKKAISEFTKKLQHMTLNLPAEQEELESKVSRMEMEEVQLVKSEGQAKELEKIVKELKEIRQKRTTNSREMEEEKESLTKNEGQLEILNKKLGFAEELQTDVGVVEQLCEQTNDNEERLANLTSEVSFSEGPSYSELRTKLEEKEKEYRRVVQESDEFQKSTEERNKLQSKLNELGTHRVSLGEAAAQAGAFAEQLEKKKREIQKCVDEMERKRDEDLPDAKLTREELIRQLALKDEARKKAEMEMQLKRKDMQQKQEQWKMLVRNIQESNKGERMLVEQEMNVRSINEKLEENQQRQRRFEENIRSFDSVHQQELTLKDQLTRMKIEKKFREVERTLTSFVDQFNEEHLVDLKREYCQLQNDLRLIGNEEVKIFTQIQEYQKQVDAAEAKLATKDYQRAETNYRDAIIEITILRESIQDLTKYRKCLDVSLIQFHTEKMAAVNVIIDELWRKVYNSTDITTIRIRSDTASEGGSKRAYDYNVMMVQESGTEVEMRGRCSAGQKMLASLLIRIALAEVFGGLCSMIALDEPTTNLDEWKVDGMANVLSDLIEARRGYDDDGNLRGRDMQMVIITHDERLVNKITLSCRPDYIYCLGKDEHGVSFLSKRFPDGRMKRVNELHRR</sequence>
<feature type="binding site" evidence="18">
    <location>
        <position position="723"/>
    </location>
    <ligand>
        <name>Zn(2+)</name>
        <dbReference type="ChEBI" id="CHEBI:29105"/>
    </ligand>
</feature>
<gene>
    <name evidence="21" type="ORF">L5515_007633</name>
</gene>
<keyword evidence="11" id="KW-0067">ATP-binding</keyword>
<evidence type="ECO:0000256" key="14">
    <source>
        <dbReference type="ARBA" id="ARBA00023204"/>
    </source>
</evidence>
<evidence type="ECO:0000256" key="3">
    <source>
        <dbReference type="ARBA" id="ARBA00004286"/>
    </source>
</evidence>
<dbReference type="SUPFAM" id="SSF52540">
    <property type="entry name" value="P-loop containing nucleoside triphosphate hydrolases"/>
    <property type="match status" value="1"/>
</dbReference>
<evidence type="ECO:0000256" key="2">
    <source>
        <dbReference type="ARBA" id="ARBA00004123"/>
    </source>
</evidence>
<dbReference type="FunFam" id="3.40.50.300:FF:003985">
    <property type="entry name" value="DNA repair protein rad-50"/>
    <property type="match status" value="1"/>
</dbReference>
<feature type="coiled-coil region" evidence="19">
    <location>
        <begin position="323"/>
        <end position="350"/>
    </location>
</feature>
<dbReference type="GO" id="GO:0006302">
    <property type="term" value="P:double-strand break repair"/>
    <property type="evidence" value="ECO:0007669"/>
    <property type="project" value="InterPro"/>
</dbReference>
<feature type="coiled-coil region" evidence="19">
    <location>
        <begin position="473"/>
        <end position="514"/>
    </location>
</feature>
<evidence type="ECO:0000256" key="10">
    <source>
        <dbReference type="ARBA" id="ARBA00022833"/>
    </source>
</evidence>
<keyword evidence="12" id="KW-0460">Magnesium</keyword>
<dbReference type="Proteomes" id="UP000829354">
    <property type="component" value="Chromosome V"/>
</dbReference>
<evidence type="ECO:0000256" key="7">
    <source>
        <dbReference type="ARBA" id="ARBA00022741"/>
    </source>
</evidence>
<dbReference type="InterPro" id="IPR013134">
    <property type="entry name" value="Zn_hook_RAD50"/>
</dbReference>
<feature type="coiled-coil region" evidence="19">
    <location>
        <begin position="376"/>
        <end position="434"/>
    </location>
</feature>
<dbReference type="GO" id="GO:0000723">
    <property type="term" value="P:telomere maintenance"/>
    <property type="evidence" value="ECO:0007669"/>
    <property type="project" value="InterPro"/>
</dbReference>
<dbReference type="GO" id="GO:0005694">
    <property type="term" value="C:chromosome"/>
    <property type="evidence" value="ECO:0007669"/>
    <property type="project" value="UniProtKB-SubCell"/>
</dbReference>
<keyword evidence="8" id="KW-0227">DNA damage</keyword>
<comment type="similarity">
    <text evidence="4">Belongs to the SMC family. RAD50 subfamily.</text>
</comment>
<dbReference type="InterPro" id="IPR038729">
    <property type="entry name" value="Rad50/SbcC_AAA"/>
</dbReference>
<comment type="subcellular location">
    <subcellularLocation>
        <location evidence="3">Chromosome</location>
    </subcellularLocation>
    <subcellularLocation>
        <location evidence="2">Nucleus</location>
    </subcellularLocation>
</comment>
<keyword evidence="14" id="KW-0234">DNA repair</keyword>
<evidence type="ECO:0000256" key="15">
    <source>
        <dbReference type="ARBA" id="ARBA00023242"/>
    </source>
</evidence>
<name>A0AAE9F3T4_CAEBR</name>
<dbReference type="PANTHER" id="PTHR18867:SF12">
    <property type="entry name" value="DNA REPAIR PROTEIN RAD50"/>
    <property type="match status" value="1"/>
</dbReference>
<dbReference type="GO" id="GO:0051321">
    <property type="term" value="P:meiotic cell cycle"/>
    <property type="evidence" value="ECO:0007669"/>
    <property type="project" value="UniProtKB-KW"/>
</dbReference>
<feature type="domain" description="Zinc-hook" evidence="20">
    <location>
        <begin position="679"/>
        <end position="776"/>
    </location>
</feature>
<evidence type="ECO:0000259" key="20">
    <source>
        <dbReference type="PROSITE" id="PS51131"/>
    </source>
</evidence>
<feature type="coiled-coil region" evidence="19">
    <location>
        <begin position="764"/>
        <end position="892"/>
    </location>
</feature>
<evidence type="ECO:0000256" key="6">
    <source>
        <dbReference type="ARBA" id="ARBA00022723"/>
    </source>
</evidence>
<evidence type="ECO:0000256" key="4">
    <source>
        <dbReference type="ARBA" id="ARBA00009439"/>
    </source>
</evidence>
<dbReference type="PANTHER" id="PTHR18867">
    <property type="entry name" value="RAD50"/>
    <property type="match status" value="1"/>
</dbReference>
<feature type="coiled-coil region" evidence="19">
    <location>
        <begin position="543"/>
        <end position="584"/>
    </location>
</feature>
<dbReference type="FunFam" id="3.40.50.300:FF:004483">
    <property type="entry name" value="DNA repair protein rad-50"/>
    <property type="match status" value="1"/>
</dbReference>
<feature type="coiled-coil region" evidence="19">
    <location>
        <begin position="924"/>
        <end position="1035"/>
    </location>
</feature>
<comment type="catalytic activity">
    <reaction evidence="17">
        <text>ATP + H2O = ADP + phosphate + H(+)</text>
        <dbReference type="Rhea" id="RHEA:13065"/>
        <dbReference type="ChEBI" id="CHEBI:15377"/>
        <dbReference type="ChEBI" id="CHEBI:15378"/>
        <dbReference type="ChEBI" id="CHEBI:30616"/>
        <dbReference type="ChEBI" id="CHEBI:43474"/>
        <dbReference type="ChEBI" id="CHEBI:456216"/>
    </reaction>
</comment>
<dbReference type="KEGG" id="cbr:CBG_23420"/>
<proteinExistence type="inferred from homology"/>
<dbReference type="Pfam" id="PF04423">
    <property type="entry name" value="Rad50_zn_hook"/>
    <property type="match status" value="1"/>
</dbReference>
<keyword evidence="6 18" id="KW-0479">Metal-binding</keyword>
<organism evidence="21 22">
    <name type="scientific">Caenorhabditis briggsae</name>
    <dbReference type="NCBI Taxonomy" id="6238"/>
    <lineage>
        <taxon>Eukaryota</taxon>
        <taxon>Metazoa</taxon>
        <taxon>Ecdysozoa</taxon>
        <taxon>Nematoda</taxon>
        <taxon>Chromadorea</taxon>
        <taxon>Rhabditida</taxon>
        <taxon>Rhabditina</taxon>
        <taxon>Rhabditomorpha</taxon>
        <taxon>Rhabditoidea</taxon>
        <taxon>Rhabditidae</taxon>
        <taxon>Peloderinae</taxon>
        <taxon>Caenorhabditis</taxon>
    </lineage>
</organism>
<keyword evidence="10 18" id="KW-0862">Zinc</keyword>
<dbReference type="OMA" id="FSDYYYR"/>
<dbReference type="Pfam" id="PF13476">
    <property type="entry name" value="AAA_23"/>
    <property type="match status" value="1"/>
</dbReference>
<dbReference type="PROSITE" id="PS51131">
    <property type="entry name" value="ZN_HOOK"/>
    <property type="match status" value="1"/>
</dbReference>
<evidence type="ECO:0000256" key="5">
    <source>
        <dbReference type="ARBA" id="ARBA00022454"/>
    </source>
</evidence>